<organism evidence="2 3">
    <name type="scientific">Actinomadura hallensis</name>
    <dbReference type="NCBI Taxonomy" id="337895"/>
    <lineage>
        <taxon>Bacteria</taxon>
        <taxon>Bacillati</taxon>
        <taxon>Actinomycetota</taxon>
        <taxon>Actinomycetes</taxon>
        <taxon>Streptosporangiales</taxon>
        <taxon>Thermomonosporaceae</taxon>
        <taxon>Actinomadura</taxon>
    </lineage>
</organism>
<dbReference type="Proteomes" id="UP000316706">
    <property type="component" value="Unassembled WGS sequence"/>
</dbReference>
<evidence type="ECO:0000313" key="3">
    <source>
        <dbReference type="Proteomes" id="UP000316706"/>
    </source>
</evidence>
<comment type="caution">
    <text evidence="2">The sequence shown here is derived from an EMBL/GenBank/DDBJ whole genome shotgun (WGS) entry which is preliminary data.</text>
</comment>
<dbReference type="Gene3D" id="1.20.1290.10">
    <property type="entry name" value="AhpD-like"/>
    <property type="match status" value="1"/>
</dbReference>
<keyword evidence="3" id="KW-1185">Reference proteome</keyword>
<dbReference type="EMBL" id="VFPO01000001">
    <property type="protein sequence ID" value="TQM66744.1"/>
    <property type="molecule type" value="Genomic_DNA"/>
</dbReference>
<dbReference type="GO" id="GO:0051920">
    <property type="term" value="F:peroxiredoxin activity"/>
    <property type="evidence" value="ECO:0007669"/>
    <property type="project" value="InterPro"/>
</dbReference>
<dbReference type="InterPro" id="IPR003779">
    <property type="entry name" value="CMD-like"/>
</dbReference>
<proteinExistence type="predicted"/>
<dbReference type="InterPro" id="IPR029032">
    <property type="entry name" value="AhpD-like"/>
</dbReference>
<dbReference type="PANTHER" id="PTHR34846">
    <property type="entry name" value="4-CARBOXYMUCONOLACTONE DECARBOXYLASE FAMILY PROTEIN (AFU_ORTHOLOGUE AFUA_6G11590)"/>
    <property type="match status" value="1"/>
</dbReference>
<protein>
    <submittedName>
        <fullName evidence="2">AhpD family alkylhydroperoxidase</fullName>
    </submittedName>
</protein>
<name>A0A543I817_9ACTN</name>
<accession>A0A543I817</accession>
<evidence type="ECO:0000313" key="2">
    <source>
        <dbReference type="EMBL" id="TQM66744.1"/>
    </source>
</evidence>
<keyword evidence="2" id="KW-0560">Oxidoreductase</keyword>
<dbReference type="PANTHER" id="PTHR34846:SF7">
    <property type="entry name" value="BLL7811 PROTEIN"/>
    <property type="match status" value="1"/>
</dbReference>
<gene>
    <name evidence="2" type="ORF">FHX41_0329</name>
</gene>
<dbReference type="RefSeq" id="WP_246076928.1">
    <property type="nucleotide sequence ID" value="NZ_VFPO01000001.1"/>
</dbReference>
<feature type="domain" description="Carboxymuconolactone decarboxylase-like" evidence="1">
    <location>
        <begin position="15"/>
        <end position="94"/>
    </location>
</feature>
<keyword evidence="2" id="KW-0575">Peroxidase</keyword>
<dbReference type="Pfam" id="PF02627">
    <property type="entry name" value="CMD"/>
    <property type="match status" value="1"/>
</dbReference>
<dbReference type="SUPFAM" id="SSF69118">
    <property type="entry name" value="AhpD-like"/>
    <property type="match status" value="1"/>
</dbReference>
<dbReference type="NCBIfam" id="TIGR00778">
    <property type="entry name" value="ahpD_dom"/>
    <property type="match status" value="1"/>
</dbReference>
<sequence>MQARMNVVKAAADGYRAMLDLEAYVAGSGLPKRTVELVKLRVSQINGCAFCVNMHARDAKQGGETDERLWSVAAWREAPYYTDEERAALALAEAATRIADNPDGVPDDVWNEAADHYDEKTLAALVMAIAAINAWNRISVTVRNPAA</sequence>
<dbReference type="AlphaFoldDB" id="A0A543I817"/>
<reference evidence="2 3" key="1">
    <citation type="submission" date="2019-06" db="EMBL/GenBank/DDBJ databases">
        <title>Sequencing the genomes of 1000 actinobacteria strains.</title>
        <authorList>
            <person name="Klenk H.-P."/>
        </authorList>
    </citation>
    <scope>NUCLEOTIDE SEQUENCE [LARGE SCALE GENOMIC DNA]</scope>
    <source>
        <strain evidence="2 3">DSM 45043</strain>
    </source>
</reference>
<dbReference type="InterPro" id="IPR004675">
    <property type="entry name" value="AhpD_core"/>
</dbReference>
<evidence type="ECO:0000259" key="1">
    <source>
        <dbReference type="Pfam" id="PF02627"/>
    </source>
</evidence>